<dbReference type="Proteomes" id="UP000258997">
    <property type="component" value="Segment"/>
</dbReference>
<keyword evidence="1" id="KW-1133">Transmembrane helix</keyword>
<evidence type="ECO:0000313" key="2">
    <source>
        <dbReference type="EMBL" id="AXQ68394.1"/>
    </source>
</evidence>
<keyword evidence="1" id="KW-0472">Membrane</keyword>
<proteinExistence type="predicted"/>
<accession>A0A385E978</accession>
<feature type="transmembrane region" description="Helical" evidence="1">
    <location>
        <begin position="29"/>
        <end position="45"/>
    </location>
</feature>
<keyword evidence="1" id="KW-0812">Transmembrane</keyword>
<gene>
    <name evidence="2" type="ORF">CcrBL10_gp190c</name>
</gene>
<reference evidence="2 3" key="1">
    <citation type="submission" date="2018-07" db="EMBL/GenBank/DDBJ databases">
        <title>Giant CbK-like Caulobacter bacteriophages have genetically divergent genomes.</title>
        <authorList>
            <person name="Wilson K.M."/>
            <person name="Ely B."/>
        </authorList>
    </citation>
    <scope>NUCLEOTIDE SEQUENCE [LARGE SCALE GENOMIC DNA]</scope>
</reference>
<organism evidence="2 3">
    <name type="scientific">Caulobacter phage CcrBL10</name>
    <dbReference type="NCBI Taxonomy" id="2283269"/>
    <lineage>
        <taxon>Viruses</taxon>
        <taxon>Duplodnaviria</taxon>
        <taxon>Heunggongvirae</taxon>
        <taxon>Uroviricota</taxon>
        <taxon>Caudoviricetes</taxon>
        <taxon>Jeanschmidtviridae</taxon>
        <taxon>Poindextervirus</taxon>
        <taxon>Poindextervirus BL10</taxon>
    </lineage>
</organism>
<protein>
    <submittedName>
        <fullName evidence="2">Uncharacterized protein</fullName>
    </submittedName>
</protein>
<name>A0A385E978_9CAUD</name>
<keyword evidence="3" id="KW-1185">Reference proteome</keyword>
<evidence type="ECO:0000256" key="1">
    <source>
        <dbReference type="SAM" id="Phobius"/>
    </source>
</evidence>
<evidence type="ECO:0000313" key="3">
    <source>
        <dbReference type="Proteomes" id="UP000258997"/>
    </source>
</evidence>
<dbReference type="EMBL" id="MH588544">
    <property type="protein sequence ID" value="AXQ68394.1"/>
    <property type="molecule type" value="Genomic_DNA"/>
</dbReference>
<sequence length="47" mass="4965">MAVLILILLLLGLLGLLFSIAVPSFRLFGVSAVLLLVAVLLMRCTPA</sequence>